<evidence type="ECO:0000313" key="2">
    <source>
        <dbReference type="EMBL" id="MED6269209.1"/>
    </source>
</evidence>
<proteinExistence type="predicted"/>
<evidence type="ECO:0000256" key="1">
    <source>
        <dbReference type="SAM" id="MobiDB-lite"/>
    </source>
</evidence>
<reference evidence="2 3" key="1">
    <citation type="submission" date="2021-06" db="EMBL/GenBank/DDBJ databases">
        <authorList>
            <person name="Palmer J.M."/>
        </authorList>
    </citation>
    <scope>NUCLEOTIDE SEQUENCE [LARGE SCALE GENOMIC DNA]</scope>
    <source>
        <strain evidence="2 3">CL_MEX2019</strain>
        <tissue evidence="2">Muscle</tissue>
    </source>
</reference>
<organism evidence="2 3">
    <name type="scientific">Characodon lateralis</name>
    <dbReference type="NCBI Taxonomy" id="208331"/>
    <lineage>
        <taxon>Eukaryota</taxon>
        <taxon>Metazoa</taxon>
        <taxon>Chordata</taxon>
        <taxon>Craniata</taxon>
        <taxon>Vertebrata</taxon>
        <taxon>Euteleostomi</taxon>
        <taxon>Actinopterygii</taxon>
        <taxon>Neopterygii</taxon>
        <taxon>Teleostei</taxon>
        <taxon>Neoteleostei</taxon>
        <taxon>Acanthomorphata</taxon>
        <taxon>Ovalentaria</taxon>
        <taxon>Atherinomorphae</taxon>
        <taxon>Cyprinodontiformes</taxon>
        <taxon>Goodeidae</taxon>
        <taxon>Characodon</taxon>
    </lineage>
</organism>
<dbReference type="Proteomes" id="UP001352852">
    <property type="component" value="Unassembled WGS sequence"/>
</dbReference>
<sequence length="111" mass="12408">SPTSSRLELKRKQFPHMSPTIEICLEASPPLARGRIIEGESRGRSSRTTPRQTNLKRSSPSQIEAEDLVWMSLMTFAIHRDSLDCQPSVLRRFLPGSVRTPSPAVPCPALR</sequence>
<gene>
    <name evidence="2" type="ORF">CHARACLAT_030892</name>
</gene>
<protein>
    <submittedName>
        <fullName evidence="2">Uncharacterized protein</fullName>
    </submittedName>
</protein>
<evidence type="ECO:0000313" key="3">
    <source>
        <dbReference type="Proteomes" id="UP001352852"/>
    </source>
</evidence>
<accession>A0ABU7D2J8</accession>
<name>A0ABU7D2J8_9TELE</name>
<feature type="compositionally biased region" description="Polar residues" evidence="1">
    <location>
        <begin position="48"/>
        <end position="61"/>
    </location>
</feature>
<comment type="caution">
    <text evidence="2">The sequence shown here is derived from an EMBL/GenBank/DDBJ whole genome shotgun (WGS) entry which is preliminary data.</text>
</comment>
<keyword evidence="3" id="KW-1185">Reference proteome</keyword>
<feature type="region of interest" description="Disordered" evidence="1">
    <location>
        <begin position="34"/>
        <end position="61"/>
    </location>
</feature>
<dbReference type="EMBL" id="JAHUTJ010012978">
    <property type="protein sequence ID" value="MED6269209.1"/>
    <property type="molecule type" value="Genomic_DNA"/>
</dbReference>
<feature type="non-terminal residue" evidence="2">
    <location>
        <position position="1"/>
    </location>
</feature>